<evidence type="ECO:0000256" key="1">
    <source>
        <dbReference type="SAM" id="Phobius"/>
    </source>
</evidence>
<dbReference type="Proteomes" id="UP000198942">
    <property type="component" value="Unassembled WGS sequence"/>
</dbReference>
<dbReference type="STRING" id="551995.SAMN05192574_103359"/>
<organism evidence="2 3">
    <name type="scientific">Mucilaginibacter gossypiicola</name>
    <dbReference type="NCBI Taxonomy" id="551995"/>
    <lineage>
        <taxon>Bacteria</taxon>
        <taxon>Pseudomonadati</taxon>
        <taxon>Bacteroidota</taxon>
        <taxon>Sphingobacteriia</taxon>
        <taxon>Sphingobacteriales</taxon>
        <taxon>Sphingobacteriaceae</taxon>
        <taxon>Mucilaginibacter</taxon>
    </lineage>
</organism>
<keyword evidence="1" id="KW-0472">Membrane</keyword>
<protein>
    <submittedName>
        <fullName evidence="2">Uncharacterized protein</fullName>
    </submittedName>
</protein>
<keyword evidence="3" id="KW-1185">Reference proteome</keyword>
<reference evidence="3" key="1">
    <citation type="submission" date="2016-10" db="EMBL/GenBank/DDBJ databases">
        <authorList>
            <person name="Varghese N."/>
            <person name="Submissions S."/>
        </authorList>
    </citation>
    <scope>NUCLEOTIDE SEQUENCE [LARGE SCALE GENOMIC DNA]</scope>
    <source>
        <strain evidence="3">Gh-48</strain>
    </source>
</reference>
<keyword evidence="1" id="KW-1133">Transmembrane helix</keyword>
<gene>
    <name evidence="2" type="ORF">SAMN05192574_103359</name>
</gene>
<dbReference type="EMBL" id="FOCL01000003">
    <property type="protein sequence ID" value="SEN50213.1"/>
    <property type="molecule type" value="Genomic_DNA"/>
</dbReference>
<dbReference type="AlphaFoldDB" id="A0A1H8H1U9"/>
<accession>A0A1H8H1U9</accession>
<keyword evidence="1" id="KW-0812">Transmembrane</keyword>
<sequence length="63" mass="7213">MKLSANISVNLKFNIRLFLSSQNKSTLINMVLIFSTFINSFYLAMALERAGMRLFFANFATLK</sequence>
<name>A0A1H8H1U9_9SPHI</name>
<evidence type="ECO:0000313" key="2">
    <source>
        <dbReference type="EMBL" id="SEN50213.1"/>
    </source>
</evidence>
<feature type="transmembrane region" description="Helical" evidence="1">
    <location>
        <begin position="27"/>
        <end position="47"/>
    </location>
</feature>
<evidence type="ECO:0000313" key="3">
    <source>
        <dbReference type="Proteomes" id="UP000198942"/>
    </source>
</evidence>
<proteinExistence type="predicted"/>